<comment type="caution">
    <text evidence="3">The sequence shown here is derived from an EMBL/GenBank/DDBJ whole genome shotgun (WGS) entry which is preliminary data.</text>
</comment>
<dbReference type="AlphaFoldDB" id="A0A9W4XH81"/>
<evidence type="ECO:0000313" key="4">
    <source>
        <dbReference type="Proteomes" id="UP001152607"/>
    </source>
</evidence>
<dbReference type="PANTHER" id="PTHR35870">
    <property type="entry name" value="PROTEIN, PUTATIVE (AFU_ORTHOLOGUE AFUA_5G03330)-RELATED"/>
    <property type="match status" value="1"/>
</dbReference>
<keyword evidence="4" id="KW-1185">Reference proteome</keyword>
<feature type="region of interest" description="Disordered" evidence="2">
    <location>
        <begin position="93"/>
        <end position="124"/>
    </location>
</feature>
<dbReference type="OrthoDB" id="10265971at2759"/>
<dbReference type="EMBL" id="CAOQHR010000003">
    <property type="protein sequence ID" value="CAI6331567.1"/>
    <property type="molecule type" value="Genomic_DNA"/>
</dbReference>
<evidence type="ECO:0000256" key="1">
    <source>
        <dbReference type="ARBA" id="ARBA00023002"/>
    </source>
</evidence>
<feature type="compositionally biased region" description="Basic and acidic residues" evidence="2">
    <location>
        <begin position="97"/>
        <end position="124"/>
    </location>
</feature>
<gene>
    <name evidence="3" type="ORF">PDIGIT_LOCUS4592</name>
</gene>
<sequence>MFSLPSFKIPSFLGSQTESGSRVDIDPVEIHNVETAADKRPRTLKHLLKANHVNHSIIYHNLTFHNHTPHILGSAYILGGTSEHLNAIYEKEDGELEPWKDSPGEISQDDWREFLGRREYGNRQ</sequence>
<dbReference type="Proteomes" id="UP001152607">
    <property type="component" value="Unassembled WGS sequence"/>
</dbReference>
<dbReference type="GO" id="GO:0016491">
    <property type="term" value="F:oxidoreductase activity"/>
    <property type="evidence" value="ECO:0007669"/>
    <property type="project" value="UniProtKB-KW"/>
</dbReference>
<evidence type="ECO:0000256" key="2">
    <source>
        <dbReference type="SAM" id="MobiDB-lite"/>
    </source>
</evidence>
<evidence type="ECO:0000313" key="3">
    <source>
        <dbReference type="EMBL" id="CAI6331567.1"/>
    </source>
</evidence>
<protein>
    <submittedName>
        <fullName evidence="3">Uncharacterized protein</fullName>
    </submittedName>
</protein>
<proteinExistence type="predicted"/>
<dbReference type="PANTHER" id="PTHR35870:SF6">
    <property type="entry name" value="MGS207 PROTEIN"/>
    <property type="match status" value="1"/>
</dbReference>
<dbReference type="InterPro" id="IPR025337">
    <property type="entry name" value="Questin_oxidase-like"/>
</dbReference>
<keyword evidence="1" id="KW-0560">Oxidoreductase</keyword>
<reference evidence="3" key="1">
    <citation type="submission" date="2023-01" db="EMBL/GenBank/DDBJ databases">
        <authorList>
            <person name="Van Ghelder C."/>
            <person name="Rancurel C."/>
        </authorList>
    </citation>
    <scope>NUCLEOTIDE SEQUENCE</scope>
    <source>
        <strain evidence="3">CNCM I-4278</strain>
    </source>
</reference>
<accession>A0A9W4XH81</accession>
<dbReference type="Pfam" id="PF14027">
    <property type="entry name" value="Questin_oxidase"/>
    <property type="match status" value="1"/>
</dbReference>
<name>A0A9W4XH81_9PLEO</name>
<organism evidence="3 4">
    <name type="scientific">Periconia digitata</name>
    <dbReference type="NCBI Taxonomy" id="1303443"/>
    <lineage>
        <taxon>Eukaryota</taxon>
        <taxon>Fungi</taxon>
        <taxon>Dikarya</taxon>
        <taxon>Ascomycota</taxon>
        <taxon>Pezizomycotina</taxon>
        <taxon>Dothideomycetes</taxon>
        <taxon>Pleosporomycetidae</taxon>
        <taxon>Pleosporales</taxon>
        <taxon>Massarineae</taxon>
        <taxon>Periconiaceae</taxon>
        <taxon>Periconia</taxon>
    </lineage>
</organism>